<dbReference type="STRING" id="1495769.CEM_301"/>
<keyword evidence="3" id="KW-0648">Protein biosynthesis</keyword>
<comment type="similarity">
    <text evidence="1">Belongs to the prokaryotic/mitochondrial release factor family.</text>
</comment>
<gene>
    <name evidence="6" type="primary">prfB</name>
    <name evidence="6" type="ORF">CEM_301</name>
</gene>
<dbReference type="Gene3D" id="3.30.160.20">
    <property type="match status" value="1"/>
</dbReference>
<dbReference type="Pfam" id="PF03462">
    <property type="entry name" value="PCRF"/>
    <property type="match status" value="1"/>
</dbReference>
<evidence type="ECO:0000256" key="1">
    <source>
        <dbReference type="ARBA" id="ARBA00010835"/>
    </source>
</evidence>
<dbReference type="PANTHER" id="PTHR43116">
    <property type="entry name" value="PEPTIDE CHAIN RELEASE FACTOR 2"/>
    <property type="match status" value="1"/>
</dbReference>
<evidence type="ECO:0000256" key="2">
    <source>
        <dbReference type="ARBA" id="ARBA00022481"/>
    </source>
</evidence>
<sequence>MENIDFIYFKIQKNIKYIKLSIYKKYKLILEKIKYEIDIIEKKIYNLEFNKLFKTKIDYNNAYIDIKAGSGGNEAQDWASILLRMYLKWAENHNFQTELIEFSLGDMAGIKSATIHVKGDYVFGWLRTESGIHRLVRKSPFDYSGRRHTSFASIFVSPELDESIKIDINPGDLRIDTYRSSGSGGQHVNTTDSAVRITHELTGIVVCCQSERSQHANKEHAMKILKSKLYEREIKKKIENKKITNLKLDIGWGSQIRSYILDNQIIKDLRTGVQNSNCNKVLSGDIDFFIKESIKYGF</sequence>
<dbReference type="KEGG" id="eme:CEM_301"/>
<dbReference type="GO" id="GO:0005737">
    <property type="term" value="C:cytoplasm"/>
    <property type="evidence" value="ECO:0007669"/>
    <property type="project" value="InterPro"/>
</dbReference>
<evidence type="ECO:0000256" key="3">
    <source>
        <dbReference type="ARBA" id="ARBA00022917"/>
    </source>
</evidence>
<feature type="domain" description="Prokaryotic-type class I peptide chain release factors" evidence="5">
    <location>
        <begin position="179"/>
        <end position="195"/>
    </location>
</feature>
<protein>
    <recommendedName>
        <fullName evidence="4">Peptide chain release factor 2</fullName>
    </recommendedName>
</protein>
<dbReference type="SUPFAM" id="SSF75620">
    <property type="entry name" value="Release factor"/>
    <property type="match status" value="1"/>
</dbReference>
<dbReference type="FunFam" id="3.30.160.20:FF:000010">
    <property type="entry name" value="Peptide chain release factor 2"/>
    <property type="match status" value="1"/>
</dbReference>
<dbReference type="AlphaFoldDB" id="A0A078KEF4"/>
<organism evidence="6 7">
    <name type="scientific">Candidatus Johnevansia muelleri</name>
    <dbReference type="NCBI Taxonomy" id="1495769"/>
    <lineage>
        <taxon>Bacteria</taxon>
        <taxon>Pseudomonadati</taxon>
        <taxon>Pseudomonadota</taxon>
        <taxon>Gammaproteobacteria</taxon>
        <taxon>Candidatus Johnevansiales</taxon>
        <taxon>Candidatus Johnevansiaceae</taxon>
        <taxon>Candidatus Johnevansia</taxon>
    </lineage>
</organism>
<keyword evidence="7" id="KW-1185">Reference proteome</keyword>
<name>A0A078KEF4_9GAMM</name>
<dbReference type="InterPro" id="IPR005139">
    <property type="entry name" value="PCRF"/>
</dbReference>
<dbReference type="Gene3D" id="3.30.70.1660">
    <property type="match status" value="1"/>
</dbReference>
<evidence type="ECO:0000313" key="6">
    <source>
        <dbReference type="EMBL" id="CDZ16553.1"/>
    </source>
</evidence>
<dbReference type="NCBIfam" id="TIGR00020">
    <property type="entry name" value="prfB"/>
    <property type="match status" value="1"/>
</dbReference>
<dbReference type="PANTHER" id="PTHR43116:SF3">
    <property type="entry name" value="CLASS I PEPTIDE CHAIN RELEASE FACTOR"/>
    <property type="match status" value="1"/>
</dbReference>
<accession>A0A078KEF4</accession>
<dbReference type="InterPro" id="IPR045853">
    <property type="entry name" value="Pep_chain_release_fac_I_sf"/>
</dbReference>
<keyword evidence="2" id="KW-0488">Methylation</keyword>
<dbReference type="PROSITE" id="PS00745">
    <property type="entry name" value="RF_PROK_I"/>
    <property type="match status" value="1"/>
</dbReference>
<dbReference type="EMBL" id="LM655252">
    <property type="protein sequence ID" value="CDZ16553.1"/>
    <property type="molecule type" value="Genomic_DNA"/>
</dbReference>
<evidence type="ECO:0000259" key="5">
    <source>
        <dbReference type="PROSITE" id="PS00745"/>
    </source>
</evidence>
<dbReference type="Proteomes" id="UP000032420">
    <property type="component" value="Chromosome I"/>
</dbReference>
<dbReference type="PATRIC" id="fig|1495769.3.peg.275"/>
<dbReference type="HOGENOM" id="CLU_036856_6_1_6"/>
<dbReference type="InterPro" id="IPR004374">
    <property type="entry name" value="PrfB"/>
</dbReference>
<dbReference type="SMART" id="SM00937">
    <property type="entry name" value="PCRF"/>
    <property type="match status" value="1"/>
</dbReference>
<dbReference type="GO" id="GO:0016149">
    <property type="term" value="F:translation release factor activity, codon specific"/>
    <property type="evidence" value="ECO:0007669"/>
    <property type="project" value="InterPro"/>
</dbReference>
<dbReference type="Pfam" id="PF00472">
    <property type="entry name" value="RF-1"/>
    <property type="match status" value="1"/>
</dbReference>
<evidence type="ECO:0000256" key="4">
    <source>
        <dbReference type="NCBIfam" id="TIGR00020"/>
    </source>
</evidence>
<proteinExistence type="inferred from homology"/>
<dbReference type="InterPro" id="IPR000352">
    <property type="entry name" value="Pep_chain_release_fac_I"/>
</dbReference>
<evidence type="ECO:0000313" key="7">
    <source>
        <dbReference type="Proteomes" id="UP000032420"/>
    </source>
</evidence>
<reference evidence="7" key="1">
    <citation type="submission" date="2014-07" db="EMBL/GenBank/DDBJ databases">
        <authorList>
            <person name="Santos-Garcia D."/>
        </authorList>
    </citation>
    <scope>NUCLEOTIDE SEQUENCE [LARGE SCALE GENOMIC DNA]</scope>
</reference>